<evidence type="ECO:0000313" key="4">
    <source>
        <dbReference type="Proteomes" id="UP000215607"/>
    </source>
</evidence>
<dbReference type="SUPFAM" id="SSF82808">
    <property type="entry name" value="Replication modulator SeqA, C-terminal DNA-binding domain"/>
    <property type="match status" value="1"/>
</dbReference>
<proteinExistence type="predicted"/>
<dbReference type="AlphaFoldDB" id="A0A256JDC1"/>
<dbReference type="InterPro" id="IPR036835">
    <property type="entry name" value="SeqA_DNA-bd_C_sf"/>
</dbReference>
<dbReference type="EMBL" id="NHPD01000037">
    <property type="protein sequence ID" value="OYR73759.1"/>
    <property type="molecule type" value="Genomic_DNA"/>
</dbReference>
<protein>
    <recommendedName>
        <fullName evidence="1">Replication modulator SeqA C-terminal DNA-binding domain-containing protein</fullName>
    </recommendedName>
</protein>
<reference evidence="2" key="2">
    <citation type="submission" date="2017-05" db="EMBL/GenBank/DDBJ databases">
        <authorList>
            <person name="Song R."/>
            <person name="Chenine A.L."/>
            <person name="Ruprecht R.M."/>
        </authorList>
    </citation>
    <scope>NUCLEOTIDE SEQUENCE</scope>
    <source>
        <strain evidence="3">Ec15</strain>
        <strain evidence="2">Ga2p</strain>
    </source>
</reference>
<evidence type="ECO:0000313" key="3">
    <source>
        <dbReference type="EMBL" id="OYR73759.1"/>
    </source>
</evidence>
<dbReference type="Pfam" id="PF03925">
    <property type="entry name" value="SeqA"/>
    <property type="match status" value="1"/>
</dbReference>
<sequence>MSEVVYAIRISHLEYSGLKIMDIKIGKSTDIENTLRQYSRGNRDIELLDMWTPNPDKTLSTAERGVHAVAERYAYDKQSEKFVFLQGAYQEFAETVNMLLQNVGRGDLTAESASSESDEVDDYTGTTPSVIKVLGETHDVDSWADALTVGVATILRDVDDQERITEIDGRTRSYFVEEGRQSDLFKPRRIPDTNLYVETNTSANDCVRRIEQVLEKYGYDRAELEVFTRETS</sequence>
<accession>A0A256JDC1</accession>
<reference evidence="4 5" key="1">
    <citation type="journal article" date="2014" name="Front. Microbiol.">
        <title>Population and genomic analysis of the genus Halorubrum.</title>
        <authorList>
            <person name="Fullmer M.S."/>
            <person name="Soucy S.M."/>
            <person name="Swithers K.S."/>
            <person name="Makkay A.M."/>
            <person name="Wheeler R."/>
            <person name="Ventosa A."/>
            <person name="Gogarten J.P."/>
            <person name="Papke R.T."/>
        </authorList>
    </citation>
    <scope>NUCLEOTIDE SEQUENCE [LARGE SCALE GENOMIC DNA]</scope>
    <source>
        <strain evidence="3 5">Ec15</strain>
        <strain evidence="2 4">Ga2p</strain>
    </source>
</reference>
<feature type="domain" description="Replication modulator SeqA C-terminal DNA-binding" evidence="1">
    <location>
        <begin position="162"/>
        <end position="224"/>
    </location>
</feature>
<dbReference type="Proteomes" id="UP000215607">
    <property type="component" value="Unassembled WGS sequence"/>
</dbReference>
<dbReference type="InterPro" id="IPR026577">
    <property type="entry name" value="SeqA_DNA-bd_C"/>
</dbReference>
<dbReference type="RefSeq" id="WP_094494998.1">
    <property type="nucleotide sequence ID" value="NZ_NHPA01000058.1"/>
</dbReference>
<dbReference type="Proteomes" id="UP000216925">
    <property type="component" value="Unassembled WGS sequence"/>
</dbReference>
<gene>
    <name evidence="3" type="ORF">DJ76_08320</name>
    <name evidence="2" type="ORF">DJ79_12465</name>
</gene>
<dbReference type="GO" id="GO:0003677">
    <property type="term" value="F:DNA binding"/>
    <property type="evidence" value="ECO:0007669"/>
    <property type="project" value="InterPro"/>
</dbReference>
<dbReference type="EMBL" id="NHPA01000058">
    <property type="protein sequence ID" value="OYR66402.1"/>
    <property type="molecule type" value="Genomic_DNA"/>
</dbReference>
<dbReference type="Gene3D" id="1.20.1380.10">
    <property type="entry name" value="Replication modulator SeqA, C-terminal DNA-binding domain"/>
    <property type="match status" value="1"/>
</dbReference>
<comment type="caution">
    <text evidence="2">The sequence shown here is derived from an EMBL/GenBank/DDBJ whole genome shotgun (WGS) entry which is preliminary data.</text>
</comment>
<organism evidence="2 4">
    <name type="scientific">Halorubrum ezzemoulense</name>
    <name type="common">Halorubrum chaoviator</name>
    <dbReference type="NCBI Taxonomy" id="337243"/>
    <lineage>
        <taxon>Archaea</taxon>
        <taxon>Methanobacteriati</taxon>
        <taxon>Methanobacteriota</taxon>
        <taxon>Stenosarchaea group</taxon>
        <taxon>Halobacteria</taxon>
        <taxon>Halobacteriales</taxon>
        <taxon>Haloferacaceae</taxon>
        <taxon>Halorubrum</taxon>
    </lineage>
</organism>
<evidence type="ECO:0000313" key="5">
    <source>
        <dbReference type="Proteomes" id="UP000216925"/>
    </source>
</evidence>
<evidence type="ECO:0000259" key="1">
    <source>
        <dbReference type="Pfam" id="PF03925"/>
    </source>
</evidence>
<name>A0A256JDC1_HALEZ</name>
<evidence type="ECO:0000313" key="2">
    <source>
        <dbReference type="EMBL" id="OYR66402.1"/>
    </source>
</evidence>